<proteinExistence type="predicted"/>
<keyword evidence="3" id="KW-0732">Signal</keyword>
<dbReference type="AlphaFoldDB" id="A0A8T0D214"/>
<evidence type="ECO:0000313" key="4">
    <source>
        <dbReference type="EMBL" id="KAF8561920.1"/>
    </source>
</evidence>
<feature type="region of interest" description="Disordered" evidence="2">
    <location>
        <begin position="134"/>
        <end position="174"/>
    </location>
</feature>
<accession>A0A8T0D214</accession>
<feature type="compositionally biased region" description="Acidic residues" evidence="2">
    <location>
        <begin position="939"/>
        <end position="953"/>
    </location>
</feature>
<feature type="compositionally biased region" description="Basic and acidic residues" evidence="2">
    <location>
        <begin position="918"/>
        <end position="929"/>
    </location>
</feature>
<protein>
    <submittedName>
        <fullName evidence="4">Uncharacterized protein</fullName>
    </submittedName>
</protein>
<keyword evidence="1" id="KW-0175">Coiled coil</keyword>
<feature type="compositionally biased region" description="Polar residues" evidence="2">
    <location>
        <begin position="901"/>
        <end position="911"/>
    </location>
</feature>
<feature type="chain" id="PRO_5035762644" evidence="3">
    <location>
        <begin position="17"/>
        <end position="953"/>
    </location>
</feature>
<dbReference type="EMBL" id="JTDF01021378">
    <property type="protein sequence ID" value="KAF8561920.1"/>
    <property type="molecule type" value="Genomic_DNA"/>
</dbReference>
<evidence type="ECO:0000313" key="5">
    <source>
        <dbReference type="Proteomes" id="UP000699462"/>
    </source>
</evidence>
<feature type="region of interest" description="Disordered" evidence="2">
    <location>
        <begin position="900"/>
        <end position="953"/>
    </location>
</feature>
<dbReference type="OrthoDB" id="6253906at2759"/>
<feature type="region of interest" description="Disordered" evidence="2">
    <location>
        <begin position="601"/>
        <end position="624"/>
    </location>
</feature>
<name>A0A8T0D214_9TREM</name>
<feature type="region of interest" description="Disordered" evidence="2">
    <location>
        <begin position="802"/>
        <end position="870"/>
    </location>
</feature>
<feature type="region of interest" description="Disordered" evidence="2">
    <location>
        <begin position="471"/>
        <end position="521"/>
    </location>
</feature>
<feature type="compositionally biased region" description="Polar residues" evidence="2">
    <location>
        <begin position="842"/>
        <end position="856"/>
    </location>
</feature>
<feature type="coiled-coil region" evidence="1">
    <location>
        <begin position="73"/>
        <end position="100"/>
    </location>
</feature>
<reference evidence="4 5" key="1">
    <citation type="submission" date="2019-07" db="EMBL/GenBank/DDBJ databases">
        <title>Annotation for the trematode Paragonimus westermani.</title>
        <authorList>
            <person name="Choi Y.-J."/>
        </authorList>
    </citation>
    <scope>NUCLEOTIDE SEQUENCE [LARGE SCALE GENOMIC DNA]</scope>
    <source>
        <strain evidence="4">180907_Pwestermani</strain>
    </source>
</reference>
<feature type="compositionally biased region" description="Polar residues" evidence="2">
    <location>
        <begin position="476"/>
        <end position="487"/>
    </location>
</feature>
<sequence>MLTCFVLLSKATQAQGTLTPPIPQPSQPVLGVGTLLPSLRQVMDHTLEKFVSSKTPLDPNADKEKVDDGSSVLPRAASTLAAANRRRANLEDNFAALERAQQDKSIFNLFEVMNRDPSSAYKTRVQAMINDAIAHDTRSRKSKPGSRSIPTAPHTLRTRNLKSHISSQRSPSPVKPLSFTELLVGYHPEVLPSRSPSPERTPAPWRLNRRRSKRPIYPRLVNDPVTARRAVLRLSDEGDDSGCRPNSKTSVRPLSAPGIKFVRFQDESGRIQCDSGRHVRSSIRESMEHVLTCPVTQGIIPLGRRQYSGLPTASKPSTTATTQISSDEAANFAASEVIGLRDLPSKMVQTELNVTPPKAVDSNRPVETVDTDLLFEKGTGVEFERSTNYVTTGGNLPVMQPSMAMPQGSGALEEDVLSRLLIRIAGRIGQYDTEGNSHPTVCSLPTGQQLRELVEAALLEHVDLRLPSEHSIRSPVHSSSRLATPLSSPERASGIGTRICQTPTQSPDRSSPVRGPWPTPPSLMDACVGRLTLSSMGTPIPGDRCTSSRLPYIANELSTHHDITTPYTSIPPTEAAGESMMGTPVSPRSIRTSPLCKPRLLSAQTSPTRPGPVYSPTRQMSNNSPDYTPLTHDVPSLVTNGESSVHSEQYSLTAPNTFSDGVWLVDRSEGEAPFPAPYHVVSRITATMGAVSPGGVSEDSFERNTTSSASDSLSVARIPEHQLSAGELPPFNLRQTSVHKVTNPLKNPVLAICAMQQAGHLDSALLPERERRVVRNTAASLQRAKKSQTTAEWLSGLCGIRSPKQDVDSPGLAPHNRQPAVSPTHSNESEPGLVVDSPKSARMNSSPGSVPQTKQKSLPRVSPGETKPEVPMLHGVKMVRTDDSDATTIEEVAYDDDYEVASSNGHSNHSIMSAHATDLSEHTYPRVDEGDLPITAANSEEEENREEDDFFGP</sequence>
<evidence type="ECO:0000256" key="3">
    <source>
        <dbReference type="SAM" id="SignalP"/>
    </source>
</evidence>
<keyword evidence="5" id="KW-1185">Reference proteome</keyword>
<dbReference type="Proteomes" id="UP000699462">
    <property type="component" value="Unassembled WGS sequence"/>
</dbReference>
<organism evidence="4 5">
    <name type="scientific">Paragonimus westermani</name>
    <dbReference type="NCBI Taxonomy" id="34504"/>
    <lineage>
        <taxon>Eukaryota</taxon>
        <taxon>Metazoa</taxon>
        <taxon>Spiralia</taxon>
        <taxon>Lophotrochozoa</taxon>
        <taxon>Platyhelminthes</taxon>
        <taxon>Trematoda</taxon>
        <taxon>Digenea</taxon>
        <taxon>Plagiorchiida</taxon>
        <taxon>Troglotremata</taxon>
        <taxon>Troglotrematidae</taxon>
        <taxon>Paragonimus</taxon>
    </lineage>
</organism>
<feature type="compositionally biased region" description="Polar residues" evidence="2">
    <location>
        <begin position="499"/>
        <end position="509"/>
    </location>
</feature>
<evidence type="ECO:0000256" key="1">
    <source>
        <dbReference type="SAM" id="Coils"/>
    </source>
</evidence>
<evidence type="ECO:0000256" key="2">
    <source>
        <dbReference type="SAM" id="MobiDB-lite"/>
    </source>
</evidence>
<gene>
    <name evidence="4" type="ORF">P879_07842</name>
</gene>
<comment type="caution">
    <text evidence="4">The sequence shown here is derived from an EMBL/GenBank/DDBJ whole genome shotgun (WGS) entry which is preliminary data.</text>
</comment>
<feature type="signal peptide" evidence="3">
    <location>
        <begin position="1"/>
        <end position="16"/>
    </location>
</feature>